<sequence length="426" mass="47935">MYVLLLFLLPLLVSPFRLSPPSHYPTNLKSFYPSDFPSPSIISSLTLTLPTSLGLFISTPSPFALSGTNEAITNYLNNKTPSPINSNTDGNAMCVIDNKGTFLSLFTYLPSFKIIIPTNSELRESFSKTIFPMDGVEIIDSNFKSIDVISLKSKEELENVLGVQVYEKSFIIENGFKGLKRFGVLIPTSLYSSFLSKHEPQEDSEIIYNKLLKIPTEVFSYYTITEPPPCSEILNIPTPLDLGLNMLIDPIKKCYSGAEGFKRTWKKIEGTGKTEIRGRRKVCIIRFNAIENENRVEDFLDKGVIEGEMEYDYPPLPESKVFTLSGEDIGVVINVAVGFEDTVGLGCLKRSACEKFNVKNGMRVKCGGSIGVLEEIDVPKLEVEREKEEKKEEENDSESKAMKKQERMEELKRKAKELIERRNALK</sequence>
<comment type="caution">
    <text evidence="3">The sequence shown here is derived from an EMBL/GenBank/DDBJ whole genome shotgun (WGS) entry which is preliminary data.</text>
</comment>
<gene>
    <name evidence="3" type="ORF">TrLO_g15822</name>
</gene>
<evidence type="ECO:0000256" key="2">
    <source>
        <dbReference type="SAM" id="SignalP"/>
    </source>
</evidence>
<dbReference type="AlphaFoldDB" id="A0A9W7EI49"/>
<reference evidence="4" key="1">
    <citation type="journal article" date="2023" name="Commun. Biol.">
        <title>Genome analysis of Parmales, the sister group of diatoms, reveals the evolutionary specialization of diatoms from phago-mixotrophs to photoautotrophs.</title>
        <authorList>
            <person name="Ban H."/>
            <person name="Sato S."/>
            <person name="Yoshikawa S."/>
            <person name="Yamada K."/>
            <person name="Nakamura Y."/>
            <person name="Ichinomiya M."/>
            <person name="Sato N."/>
            <person name="Blanc-Mathieu R."/>
            <person name="Endo H."/>
            <person name="Kuwata A."/>
            <person name="Ogata H."/>
        </authorList>
    </citation>
    <scope>NUCLEOTIDE SEQUENCE [LARGE SCALE GENOMIC DNA]</scope>
    <source>
        <strain evidence="4">NIES 3700</strain>
    </source>
</reference>
<keyword evidence="4" id="KW-1185">Reference proteome</keyword>
<keyword evidence="2" id="KW-0732">Signal</keyword>
<evidence type="ECO:0000313" key="3">
    <source>
        <dbReference type="EMBL" id="GMH77683.1"/>
    </source>
</evidence>
<feature type="region of interest" description="Disordered" evidence="1">
    <location>
        <begin position="384"/>
        <end position="409"/>
    </location>
</feature>
<evidence type="ECO:0000256" key="1">
    <source>
        <dbReference type="SAM" id="MobiDB-lite"/>
    </source>
</evidence>
<protein>
    <submittedName>
        <fullName evidence="3">Uncharacterized protein</fullName>
    </submittedName>
</protein>
<name>A0A9W7EI49_9STRA</name>
<organism evidence="3 4">
    <name type="scientific">Triparma laevis f. longispina</name>
    <dbReference type="NCBI Taxonomy" id="1714387"/>
    <lineage>
        <taxon>Eukaryota</taxon>
        <taxon>Sar</taxon>
        <taxon>Stramenopiles</taxon>
        <taxon>Ochrophyta</taxon>
        <taxon>Bolidophyceae</taxon>
        <taxon>Parmales</taxon>
        <taxon>Triparmaceae</taxon>
        <taxon>Triparma</taxon>
    </lineage>
</organism>
<proteinExistence type="predicted"/>
<dbReference type="EMBL" id="BRXW01000831">
    <property type="protein sequence ID" value="GMH77683.1"/>
    <property type="molecule type" value="Genomic_DNA"/>
</dbReference>
<evidence type="ECO:0000313" key="4">
    <source>
        <dbReference type="Proteomes" id="UP001165122"/>
    </source>
</evidence>
<feature type="chain" id="PRO_5040867861" evidence="2">
    <location>
        <begin position="16"/>
        <end position="426"/>
    </location>
</feature>
<feature type="signal peptide" evidence="2">
    <location>
        <begin position="1"/>
        <end position="15"/>
    </location>
</feature>
<accession>A0A9W7EI49</accession>
<dbReference type="Proteomes" id="UP001165122">
    <property type="component" value="Unassembled WGS sequence"/>
</dbReference>
<dbReference type="OrthoDB" id="10629418at2759"/>